<feature type="compositionally biased region" description="Basic residues" evidence="1">
    <location>
        <begin position="56"/>
        <end position="67"/>
    </location>
</feature>
<evidence type="ECO:0000313" key="2">
    <source>
        <dbReference type="EMBL" id="KAF0038071.1"/>
    </source>
</evidence>
<dbReference type="AlphaFoldDB" id="A0A6A4T4E8"/>
<dbReference type="Proteomes" id="UP000438429">
    <property type="component" value="Unassembled WGS sequence"/>
</dbReference>
<evidence type="ECO:0000256" key="1">
    <source>
        <dbReference type="SAM" id="MobiDB-lite"/>
    </source>
</evidence>
<organism evidence="2 3">
    <name type="scientific">Scophthalmus maximus</name>
    <name type="common">Turbot</name>
    <name type="synonym">Psetta maxima</name>
    <dbReference type="NCBI Taxonomy" id="52904"/>
    <lineage>
        <taxon>Eukaryota</taxon>
        <taxon>Metazoa</taxon>
        <taxon>Chordata</taxon>
        <taxon>Craniata</taxon>
        <taxon>Vertebrata</taxon>
        <taxon>Euteleostomi</taxon>
        <taxon>Actinopterygii</taxon>
        <taxon>Neopterygii</taxon>
        <taxon>Teleostei</taxon>
        <taxon>Neoteleostei</taxon>
        <taxon>Acanthomorphata</taxon>
        <taxon>Carangaria</taxon>
        <taxon>Pleuronectiformes</taxon>
        <taxon>Pleuronectoidei</taxon>
        <taxon>Scophthalmidae</taxon>
        <taxon>Scophthalmus</taxon>
    </lineage>
</organism>
<reference evidence="2 3" key="1">
    <citation type="submission" date="2019-06" db="EMBL/GenBank/DDBJ databases">
        <title>Draft genomes of female and male turbot (Scophthalmus maximus).</title>
        <authorList>
            <person name="Xu H."/>
            <person name="Xu X.-W."/>
            <person name="Shao C."/>
            <person name="Chen S."/>
        </authorList>
    </citation>
    <scope>NUCLEOTIDE SEQUENCE [LARGE SCALE GENOMIC DNA]</scope>
    <source>
        <strain evidence="2">Ysfricsl-2016a</strain>
        <tissue evidence="2">Blood</tissue>
    </source>
</reference>
<dbReference type="EMBL" id="VEVO01000008">
    <property type="protein sequence ID" value="KAF0038071.1"/>
    <property type="molecule type" value="Genomic_DNA"/>
</dbReference>
<feature type="compositionally biased region" description="Basic and acidic residues" evidence="1">
    <location>
        <begin position="1"/>
        <end position="18"/>
    </location>
</feature>
<evidence type="ECO:0000313" key="3">
    <source>
        <dbReference type="Proteomes" id="UP000438429"/>
    </source>
</evidence>
<feature type="compositionally biased region" description="Polar residues" evidence="1">
    <location>
        <begin position="38"/>
        <end position="52"/>
    </location>
</feature>
<protein>
    <submittedName>
        <fullName evidence="2">Uncharacterized protein</fullName>
    </submittedName>
</protein>
<dbReference type="Gene3D" id="3.30.200.20">
    <property type="entry name" value="Phosphorylase Kinase, domain 1"/>
    <property type="match status" value="1"/>
</dbReference>
<sequence>MATSSDPDRERREPDSAKHAGSLADVMAAMTTKDSDDSTANGVRNGGAQQDGAQAKRTHPARPHLTGRKLSLQERGTYLSSGTGGGYTHNSPRVARRPTVESKRVSISDSQDCIQLNQYKLKSEIGKRKLASFKKIGRTGGVRLFIRCVESKCHDTMSGICQSEQNLWFALHTLQDRLTSAPSCMTINDINFVSTEQKTTVISPNGSFAQFVLFLNYYYPMCPYFGGSLNVEPNHKLWGSYGVVKLAYNEDDDKHYAMKVVSKKKLMKQCGFPRKSRSDLFSIKQNKAVTLKAEEAMSTAVSVQTQSAETNKAQALGKMENQSAVETNPETTKTQVPFNTMPVPTQASSIYHGQGCDYQGPAYNQGPCYDHHVLAYNQCSEYNYQGPAYHQVLSYDYQGPAYNQGLGYGQQVLAYNQCPDYNYQGAAYNQLSRYDYQGPAYNQVLSYDYHGPAYNQGLGYCQQVLAYNQCPDYNYQGAAYNQLSRYDYQGPAYNQVQGYDYQVQSAATTEVQPATEKPDMTKKKALQVTESELIELICKNEKCLITMIKRKTELQTRKNELRHQVTQANNERAFYIVELSKHRKMERDAALKIKKLKGDSKVQSDRRKEAETGLARQLEETSKVKISLGQAEKYLEKLKSQWVVELSGR</sequence>
<proteinExistence type="predicted"/>
<accession>A0A6A4T4E8</accession>
<feature type="region of interest" description="Disordered" evidence="1">
    <location>
        <begin position="1"/>
        <end position="102"/>
    </location>
</feature>
<name>A0A6A4T4E8_SCOMX</name>
<comment type="caution">
    <text evidence="2">The sequence shown here is derived from an EMBL/GenBank/DDBJ whole genome shotgun (WGS) entry which is preliminary data.</text>
</comment>
<gene>
    <name evidence="2" type="ORF">F2P81_008555</name>
</gene>